<keyword evidence="2" id="KW-1185">Reference proteome</keyword>
<comment type="caution">
    <text evidence="1">The sequence shown here is derived from an EMBL/GenBank/DDBJ whole genome shotgun (WGS) entry which is preliminary data.</text>
</comment>
<dbReference type="EMBL" id="CM056742">
    <property type="protein sequence ID" value="KAJ8676261.1"/>
    <property type="molecule type" value="Genomic_DNA"/>
</dbReference>
<organism evidence="1 2">
    <name type="scientific">Eretmocerus hayati</name>
    <dbReference type="NCBI Taxonomy" id="131215"/>
    <lineage>
        <taxon>Eukaryota</taxon>
        <taxon>Metazoa</taxon>
        <taxon>Ecdysozoa</taxon>
        <taxon>Arthropoda</taxon>
        <taxon>Hexapoda</taxon>
        <taxon>Insecta</taxon>
        <taxon>Pterygota</taxon>
        <taxon>Neoptera</taxon>
        <taxon>Endopterygota</taxon>
        <taxon>Hymenoptera</taxon>
        <taxon>Apocrita</taxon>
        <taxon>Proctotrupomorpha</taxon>
        <taxon>Chalcidoidea</taxon>
        <taxon>Aphelinidae</taxon>
        <taxon>Aphelininae</taxon>
        <taxon>Eretmocerus</taxon>
    </lineage>
</organism>
<dbReference type="Proteomes" id="UP001239111">
    <property type="component" value="Chromosome 2"/>
</dbReference>
<proteinExistence type="predicted"/>
<accession>A0ACC2NZL4</accession>
<sequence>MKHYCSSIKYIMKSLRVSLSGLVLVILSILKIKASLKFDPVYRNARIFDYVSTNQTSTAIENSSIWMTTCGYFHEGISDCIIDYHDFITENEYSHKTCQFKLSTGRHNEFEVAPYLETYRFGKNKFLVSWVVALEDKILKARRKIPGPNFIIIFAKFTVVSLPDCRAKESQTVGSPQETNKFDYHNFLKNFNVYLYEDEFDVIYKYSSKNEFAMETFDSECQRLDVLFDEEKFQIGKDAVTLAAYWPESQGILRSQERFQVASFCKGEIPCDLYKLDYRSLKGLSTANGFVTYCTSWSSKYNIWKCEQDQWYGTSVFYPKFQYKPIIFMIYNLPNGEILTLTAEEKYKNGSGRKCLFNLIKFDQLEQSSESVQILKTQCSDQLLLGHFYLREEEVCISLVWQISESHVNYEVQCLRLDSFILKEWR</sequence>
<evidence type="ECO:0000313" key="1">
    <source>
        <dbReference type="EMBL" id="KAJ8676261.1"/>
    </source>
</evidence>
<name>A0ACC2NZL4_9HYME</name>
<gene>
    <name evidence="1" type="ORF">QAD02_012047</name>
</gene>
<evidence type="ECO:0000313" key="2">
    <source>
        <dbReference type="Proteomes" id="UP001239111"/>
    </source>
</evidence>
<protein>
    <submittedName>
        <fullName evidence="1">Uncharacterized protein</fullName>
    </submittedName>
</protein>
<reference evidence="1" key="1">
    <citation type="submission" date="2023-04" db="EMBL/GenBank/DDBJ databases">
        <title>A chromosome-level genome assembly of the parasitoid wasp Eretmocerus hayati.</title>
        <authorList>
            <person name="Zhong Y."/>
            <person name="Liu S."/>
            <person name="Liu Y."/>
        </authorList>
    </citation>
    <scope>NUCLEOTIDE SEQUENCE</scope>
    <source>
        <strain evidence="1">ZJU_SS_LIU_2023</strain>
    </source>
</reference>